<reference evidence="1 2" key="1">
    <citation type="submission" date="2011-01" db="EMBL/GenBank/DDBJ databases">
        <authorList>
            <person name="Muzny D."/>
            <person name="Qin X."/>
            <person name="Deng J."/>
            <person name="Jiang H."/>
            <person name="Liu Y."/>
            <person name="Qu J."/>
            <person name="Song X.-Z."/>
            <person name="Zhang L."/>
            <person name="Thornton R."/>
            <person name="Coyle M."/>
            <person name="Francisco L."/>
            <person name="Jackson L."/>
            <person name="Javaid M."/>
            <person name="Korchina V."/>
            <person name="Kovar C."/>
            <person name="Mata R."/>
            <person name="Mathew T."/>
            <person name="Ngo R."/>
            <person name="Nguyen L."/>
            <person name="Nguyen N."/>
            <person name="Okwuonu G."/>
            <person name="Ongeri F."/>
            <person name="Pham C."/>
            <person name="Simmons D."/>
            <person name="Wilczek-Boney K."/>
            <person name="Hale W."/>
            <person name="Jakkamsetti A."/>
            <person name="Pham P."/>
            <person name="Ruth R."/>
            <person name="San Lucas F."/>
            <person name="Warren J."/>
            <person name="Zhang J."/>
            <person name="Zhao Z."/>
            <person name="Zhou C."/>
            <person name="Zhu D."/>
            <person name="Lee S."/>
            <person name="Bess C."/>
            <person name="Blankenburg K."/>
            <person name="Forbes L."/>
            <person name="Fu Q."/>
            <person name="Gubbala S."/>
            <person name="Hirani K."/>
            <person name="Jayaseelan J.C."/>
            <person name="Lara F."/>
            <person name="Munidasa M."/>
            <person name="Palculict T."/>
            <person name="Patil S."/>
            <person name="Pu L.-L."/>
            <person name="Saada N."/>
            <person name="Tang L."/>
            <person name="Weissenberger G."/>
            <person name="Zhu Y."/>
            <person name="Hemphill L."/>
            <person name="Shang Y."/>
            <person name="Youmans B."/>
            <person name="Ayvaz T."/>
            <person name="Ross M."/>
            <person name="Santibanez J."/>
            <person name="Aqrawi P."/>
            <person name="Gross S."/>
            <person name="Joshi V."/>
            <person name="Fowler G."/>
            <person name="Nazareth L."/>
            <person name="Reid J."/>
            <person name="Worley K."/>
            <person name="Petrosino J."/>
            <person name="Highlander S."/>
            <person name="Gibbs R."/>
        </authorList>
    </citation>
    <scope>NUCLEOTIDE SEQUENCE [LARGE SCALE GENOMIC DNA]</scope>
    <source>
        <strain evidence="1 2">ATCC 33394</strain>
    </source>
</reference>
<accession>F0EYE3</accession>
<protein>
    <submittedName>
        <fullName evidence="1">Uncharacterized protein</fullName>
    </submittedName>
</protein>
<organism evidence="1 2">
    <name type="scientific">Kingella denitrificans ATCC 33394</name>
    <dbReference type="NCBI Taxonomy" id="888741"/>
    <lineage>
        <taxon>Bacteria</taxon>
        <taxon>Pseudomonadati</taxon>
        <taxon>Pseudomonadota</taxon>
        <taxon>Betaproteobacteria</taxon>
        <taxon>Neisseriales</taxon>
        <taxon>Neisseriaceae</taxon>
        <taxon>Kingella</taxon>
    </lineage>
</organism>
<proteinExistence type="predicted"/>
<evidence type="ECO:0000313" key="1">
    <source>
        <dbReference type="EMBL" id="EGC17551.1"/>
    </source>
</evidence>
<dbReference type="Proteomes" id="UP000004088">
    <property type="component" value="Unassembled WGS sequence"/>
</dbReference>
<name>F0EYE3_9NEIS</name>
<evidence type="ECO:0000313" key="2">
    <source>
        <dbReference type="Proteomes" id="UP000004088"/>
    </source>
</evidence>
<comment type="caution">
    <text evidence="1">The sequence shown here is derived from an EMBL/GenBank/DDBJ whole genome shotgun (WGS) entry which is preliminary data.</text>
</comment>
<dbReference type="HOGENOM" id="CLU_2633371_0_0_4"/>
<dbReference type="EMBL" id="AEWV01000015">
    <property type="protein sequence ID" value="EGC17551.1"/>
    <property type="molecule type" value="Genomic_DNA"/>
</dbReference>
<dbReference type="STRING" id="888741.HMPREF9098_0877"/>
<gene>
    <name evidence="1" type="ORF">HMPREF9098_0877</name>
</gene>
<keyword evidence="2" id="KW-1185">Reference proteome</keyword>
<sequence length="87" mass="9929">MAHRYTRRWDEERLLAVLAYRPFVTVSHFAHEDKAKRRCAAAAKRRGLVVLEDGGTGYFTVRLAKQPATAYARRKYGLQAALPPVKK</sequence>
<dbReference type="RefSeq" id="WP_003782212.1">
    <property type="nucleotide sequence ID" value="NZ_GL870929.1"/>
</dbReference>
<dbReference type="AlphaFoldDB" id="F0EYE3"/>